<organism evidence="2 3">
    <name type="scientific">Cercospora zeae-maydis SCOH1-5</name>
    <dbReference type="NCBI Taxonomy" id="717836"/>
    <lineage>
        <taxon>Eukaryota</taxon>
        <taxon>Fungi</taxon>
        <taxon>Dikarya</taxon>
        <taxon>Ascomycota</taxon>
        <taxon>Pezizomycotina</taxon>
        <taxon>Dothideomycetes</taxon>
        <taxon>Dothideomycetidae</taxon>
        <taxon>Mycosphaerellales</taxon>
        <taxon>Mycosphaerellaceae</taxon>
        <taxon>Cercospora</taxon>
    </lineage>
</organism>
<evidence type="ECO:0000313" key="3">
    <source>
        <dbReference type="Proteomes" id="UP000799539"/>
    </source>
</evidence>
<sequence length="140" mass="14850">MQFRFFALAALPLALAYPADSSSPDESPVPFCQCYSETAADSHSNSGDHQADSACSRVIVLSGPAAPSQTKSLCPSFGGTYTKHKNSEGYDVPWCRNTGTKDLAQFAQACQEKGTAGATCCDANMNYSDCPSEGNYQPTK</sequence>
<gene>
    <name evidence="2" type="ORF">CERZMDRAFT_88800</name>
</gene>
<accession>A0A6A6F0T8</accession>
<dbReference type="EMBL" id="ML992707">
    <property type="protein sequence ID" value="KAF2207033.1"/>
    <property type="molecule type" value="Genomic_DNA"/>
</dbReference>
<feature type="chain" id="PRO_5025638914" description="Hydrophobin" evidence="1">
    <location>
        <begin position="22"/>
        <end position="140"/>
    </location>
</feature>
<proteinExistence type="predicted"/>
<dbReference type="Proteomes" id="UP000799539">
    <property type="component" value="Unassembled WGS sequence"/>
</dbReference>
<feature type="signal peptide" evidence="1">
    <location>
        <begin position="1"/>
        <end position="21"/>
    </location>
</feature>
<name>A0A6A6F0T8_9PEZI</name>
<keyword evidence="1" id="KW-0732">Signal</keyword>
<dbReference type="OrthoDB" id="10364789at2759"/>
<evidence type="ECO:0000313" key="2">
    <source>
        <dbReference type="EMBL" id="KAF2207033.1"/>
    </source>
</evidence>
<evidence type="ECO:0000256" key="1">
    <source>
        <dbReference type="SAM" id="SignalP"/>
    </source>
</evidence>
<evidence type="ECO:0008006" key="4">
    <source>
        <dbReference type="Google" id="ProtNLM"/>
    </source>
</evidence>
<keyword evidence="3" id="KW-1185">Reference proteome</keyword>
<dbReference type="AlphaFoldDB" id="A0A6A6F0T8"/>
<protein>
    <recommendedName>
        <fullName evidence="4">Hydrophobin</fullName>
    </recommendedName>
</protein>
<reference evidence="2" key="1">
    <citation type="journal article" date="2020" name="Stud. Mycol.">
        <title>101 Dothideomycetes genomes: a test case for predicting lifestyles and emergence of pathogens.</title>
        <authorList>
            <person name="Haridas S."/>
            <person name="Albert R."/>
            <person name="Binder M."/>
            <person name="Bloem J."/>
            <person name="Labutti K."/>
            <person name="Salamov A."/>
            <person name="Andreopoulos B."/>
            <person name="Baker S."/>
            <person name="Barry K."/>
            <person name="Bills G."/>
            <person name="Bluhm B."/>
            <person name="Cannon C."/>
            <person name="Castanera R."/>
            <person name="Culley D."/>
            <person name="Daum C."/>
            <person name="Ezra D."/>
            <person name="Gonzalez J."/>
            <person name="Henrissat B."/>
            <person name="Kuo A."/>
            <person name="Liang C."/>
            <person name="Lipzen A."/>
            <person name="Lutzoni F."/>
            <person name="Magnuson J."/>
            <person name="Mondo S."/>
            <person name="Nolan M."/>
            <person name="Ohm R."/>
            <person name="Pangilinan J."/>
            <person name="Park H.-J."/>
            <person name="Ramirez L."/>
            <person name="Alfaro M."/>
            <person name="Sun H."/>
            <person name="Tritt A."/>
            <person name="Yoshinaga Y."/>
            <person name="Zwiers L.-H."/>
            <person name="Turgeon B."/>
            <person name="Goodwin S."/>
            <person name="Spatafora J."/>
            <person name="Crous P."/>
            <person name="Grigoriev I."/>
        </authorList>
    </citation>
    <scope>NUCLEOTIDE SEQUENCE</scope>
    <source>
        <strain evidence="2">SCOH1-5</strain>
    </source>
</reference>